<dbReference type="CDD" id="cd06356">
    <property type="entry name" value="PBP1_amide_urea_BP-like"/>
    <property type="match status" value="1"/>
</dbReference>
<dbReference type="PRINTS" id="PR00337">
    <property type="entry name" value="LEUILEVALBP"/>
</dbReference>
<comment type="caution">
    <text evidence="2">The sequence shown here is derived from an EMBL/GenBank/DDBJ whole genome shotgun (WGS) entry which is preliminary data.</text>
</comment>
<dbReference type="SUPFAM" id="SSF53822">
    <property type="entry name" value="Periplasmic binding protein-like I"/>
    <property type="match status" value="1"/>
</dbReference>
<feature type="signal peptide" evidence="1">
    <location>
        <begin position="1"/>
        <end position="18"/>
    </location>
</feature>
<evidence type="ECO:0000313" key="3">
    <source>
        <dbReference type="Proteomes" id="UP001556098"/>
    </source>
</evidence>
<evidence type="ECO:0000313" key="2">
    <source>
        <dbReference type="EMBL" id="MEW9918764.1"/>
    </source>
</evidence>
<dbReference type="Gene3D" id="3.40.50.2300">
    <property type="match status" value="2"/>
</dbReference>
<evidence type="ECO:0000256" key="1">
    <source>
        <dbReference type="SAM" id="SignalP"/>
    </source>
</evidence>
<sequence>MSISRRHFVMGTTAMALAAPATIGRAQTDSIRFASILDLSGGLDIYGAPMAETTKLAIEDINAAGGLLGREVELTLYDAQSTIQFYTQYATQAAAGDKAHTVHAGITSASREAIRPTLSRFQTLYFYNVQYEGGVCDYNNFCTGSTPAQTVAKVVPYGMEKWGKKVYIVAADYNYGQITAQWMQKFVAENGGETLDVEFFPLDVTNFGPTINKIQTAKPDFVISALVGGAHVSFYRQYAAAGMMQEIPIASTTFGVGNEQKLISAEEGNGILASYGYFEAADNPVNAAFLERLKAKLGDDAPVMNELAIRSYEGAMLWAEAVKAAGTPDRGPVIEALRSGLSYDGPSGTVTIDPQTNHCSMNVYIGELKDQEWNIVESFEAQPPADTALVCDLNANPNQSTFLFENGLEAAGIK</sequence>
<dbReference type="InterPro" id="IPR028082">
    <property type="entry name" value="Peripla_BP_I"/>
</dbReference>
<gene>
    <name evidence="2" type="ORF">AB2B41_04065</name>
</gene>
<dbReference type="PROSITE" id="PS51318">
    <property type="entry name" value="TAT"/>
    <property type="match status" value="1"/>
</dbReference>
<dbReference type="Pfam" id="PF13433">
    <property type="entry name" value="Peripla_BP_5"/>
    <property type="match status" value="1"/>
</dbReference>
<protein>
    <submittedName>
        <fullName evidence="2">ABC transporter substrate-binding protein</fullName>
    </submittedName>
</protein>
<reference evidence="2 3" key="1">
    <citation type="submission" date="2024-07" db="EMBL/GenBank/DDBJ databases">
        <title>Marimonas sp.nov., isolated from tidal-flat sediment.</title>
        <authorList>
            <person name="Jayan J.N."/>
            <person name="Lee S.S."/>
        </authorList>
    </citation>
    <scope>NUCLEOTIDE SEQUENCE [LARGE SCALE GENOMIC DNA]</scope>
    <source>
        <strain evidence="2 3">MJW-29</strain>
    </source>
</reference>
<dbReference type="InterPro" id="IPR000709">
    <property type="entry name" value="Leu_Ile_Val-bd"/>
</dbReference>
<dbReference type="PANTHER" id="PTHR47628">
    <property type="match status" value="1"/>
</dbReference>
<dbReference type="RefSeq" id="WP_367876464.1">
    <property type="nucleotide sequence ID" value="NZ_JBFNXX010000002.1"/>
</dbReference>
<organism evidence="2 3">
    <name type="scientific">Sulfitobacter sediminis</name>
    <dbReference type="NCBI Taxonomy" id="3234186"/>
    <lineage>
        <taxon>Bacteria</taxon>
        <taxon>Pseudomonadati</taxon>
        <taxon>Pseudomonadota</taxon>
        <taxon>Alphaproteobacteria</taxon>
        <taxon>Rhodobacterales</taxon>
        <taxon>Roseobacteraceae</taxon>
        <taxon>Sulfitobacter</taxon>
    </lineage>
</organism>
<dbReference type="PANTHER" id="PTHR47628:SF1">
    <property type="entry name" value="ALIPHATIC AMIDASE EXPRESSION-REGULATING PROTEIN"/>
    <property type="match status" value="1"/>
</dbReference>
<dbReference type="InterPro" id="IPR006311">
    <property type="entry name" value="TAT_signal"/>
</dbReference>
<feature type="chain" id="PRO_5046475652" evidence="1">
    <location>
        <begin position="19"/>
        <end position="414"/>
    </location>
</feature>
<proteinExistence type="predicted"/>
<keyword evidence="3" id="KW-1185">Reference proteome</keyword>
<dbReference type="EMBL" id="JBFNXX010000002">
    <property type="protein sequence ID" value="MEW9918764.1"/>
    <property type="molecule type" value="Genomic_DNA"/>
</dbReference>
<accession>A0ABV3RIM5</accession>
<name>A0ABV3RIM5_9RHOB</name>
<keyword evidence="1" id="KW-0732">Signal</keyword>
<dbReference type="Proteomes" id="UP001556098">
    <property type="component" value="Unassembled WGS sequence"/>
</dbReference>